<evidence type="ECO:0000256" key="4">
    <source>
        <dbReference type="ARBA" id="ARBA00023136"/>
    </source>
</evidence>
<keyword evidence="9" id="KW-1185">Reference proteome</keyword>
<keyword evidence="2 6" id="KW-0812">Transmembrane</keyword>
<protein>
    <recommendedName>
        <fullName evidence="7">Major facilitator superfamily (MFS) profile domain-containing protein</fullName>
    </recommendedName>
</protein>
<dbReference type="InterPro" id="IPR005828">
    <property type="entry name" value="MFS_sugar_transport-like"/>
</dbReference>
<dbReference type="InterPro" id="IPR020846">
    <property type="entry name" value="MFS_dom"/>
</dbReference>
<evidence type="ECO:0000256" key="5">
    <source>
        <dbReference type="SAM" id="MobiDB-lite"/>
    </source>
</evidence>
<evidence type="ECO:0000256" key="6">
    <source>
        <dbReference type="SAM" id="Phobius"/>
    </source>
</evidence>
<dbReference type="Pfam" id="PF00083">
    <property type="entry name" value="Sugar_tr"/>
    <property type="match status" value="1"/>
</dbReference>
<dbReference type="EMBL" id="DUZY01000008">
    <property type="protein sequence ID" value="DAD46498.1"/>
    <property type="molecule type" value="Genomic_DNA"/>
</dbReference>
<accession>A0A822ZX59</accession>
<evidence type="ECO:0000259" key="7">
    <source>
        <dbReference type="PROSITE" id="PS50850"/>
    </source>
</evidence>
<dbReference type="InterPro" id="IPR036259">
    <property type="entry name" value="MFS_trans_sf"/>
</dbReference>
<sequence length="171" mass="18635">MAICLFAIAVPYNKYWDKHTNMGFLILYGLILFFANFGPNTTTFIVPAELFPARFRSTCHGISGAAGKLGAIIGSVGFLWASQDGNDPEFGKYKGIGMTSSLMILGGTCFMGAIFTYLFTPETMRTSLEDNENAQRTNSSELSHPRPGSAVAQNEEVDEMLNACCDGVLYE</sequence>
<evidence type="ECO:0000313" key="8">
    <source>
        <dbReference type="EMBL" id="DAD46498.1"/>
    </source>
</evidence>
<evidence type="ECO:0000256" key="3">
    <source>
        <dbReference type="ARBA" id="ARBA00022989"/>
    </source>
</evidence>
<dbReference type="GO" id="GO:0016020">
    <property type="term" value="C:membrane"/>
    <property type="evidence" value="ECO:0007669"/>
    <property type="project" value="UniProtKB-SubCell"/>
</dbReference>
<dbReference type="SUPFAM" id="SSF103473">
    <property type="entry name" value="MFS general substrate transporter"/>
    <property type="match status" value="1"/>
</dbReference>
<keyword evidence="4 6" id="KW-0472">Membrane</keyword>
<dbReference type="AlphaFoldDB" id="A0A822ZX59"/>
<feature type="transmembrane region" description="Helical" evidence="6">
    <location>
        <begin position="58"/>
        <end position="81"/>
    </location>
</feature>
<feature type="region of interest" description="Disordered" evidence="5">
    <location>
        <begin position="129"/>
        <end position="153"/>
    </location>
</feature>
<evidence type="ECO:0000313" key="9">
    <source>
        <dbReference type="Proteomes" id="UP000607653"/>
    </source>
</evidence>
<comment type="subcellular location">
    <subcellularLocation>
        <location evidence="1">Membrane</location>
        <topology evidence="1">Multi-pass membrane protein</topology>
    </subcellularLocation>
</comment>
<proteinExistence type="predicted"/>
<keyword evidence="3 6" id="KW-1133">Transmembrane helix</keyword>
<dbReference type="PROSITE" id="PS50850">
    <property type="entry name" value="MFS"/>
    <property type="match status" value="1"/>
</dbReference>
<reference evidence="8 9" key="1">
    <citation type="journal article" date="2020" name="Mol. Biol. Evol.">
        <title>Distinct Expression and Methylation Patterns for Genes with Different Fates following a Single Whole-Genome Duplication in Flowering Plants.</title>
        <authorList>
            <person name="Shi T."/>
            <person name="Rahmani R.S."/>
            <person name="Gugger P.F."/>
            <person name="Wang M."/>
            <person name="Li H."/>
            <person name="Zhang Y."/>
            <person name="Li Z."/>
            <person name="Wang Q."/>
            <person name="Van de Peer Y."/>
            <person name="Marchal K."/>
            <person name="Chen J."/>
        </authorList>
    </citation>
    <scope>NUCLEOTIDE SEQUENCE [LARGE SCALE GENOMIC DNA]</scope>
    <source>
        <tissue evidence="8">Leaf</tissue>
    </source>
</reference>
<name>A0A822ZX59_NELNU</name>
<feature type="transmembrane region" description="Helical" evidence="6">
    <location>
        <begin position="25"/>
        <end position="46"/>
    </location>
</feature>
<organism evidence="8 9">
    <name type="scientific">Nelumbo nucifera</name>
    <name type="common">Sacred lotus</name>
    <dbReference type="NCBI Taxonomy" id="4432"/>
    <lineage>
        <taxon>Eukaryota</taxon>
        <taxon>Viridiplantae</taxon>
        <taxon>Streptophyta</taxon>
        <taxon>Embryophyta</taxon>
        <taxon>Tracheophyta</taxon>
        <taxon>Spermatophyta</taxon>
        <taxon>Magnoliopsida</taxon>
        <taxon>Proteales</taxon>
        <taxon>Nelumbonaceae</taxon>
        <taxon>Nelumbo</taxon>
    </lineage>
</organism>
<evidence type="ECO:0000256" key="2">
    <source>
        <dbReference type="ARBA" id="ARBA00022692"/>
    </source>
</evidence>
<feature type="transmembrane region" description="Helical" evidence="6">
    <location>
        <begin position="101"/>
        <end position="119"/>
    </location>
</feature>
<dbReference type="Gene3D" id="1.20.1250.20">
    <property type="entry name" value="MFS general substrate transporter like domains"/>
    <property type="match status" value="1"/>
</dbReference>
<dbReference type="Proteomes" id="UP000607653">
    <property type="component" value="Unassembled WGS sequence"/>
</dbReference>
<dbReference type="PANTHER" id="PTHR24064">
    <property type="entry name" value="SOLUTE CARRIER FAMILY 22 MEMBER"/>
    <property type="match status" value="1"/>
</dbReference>
<dbReference type="GO" id="GO:0022857">
    <property type="term" value="F:transmembrane transporter activity"/>
    <property type="evidence" value="ECO:0007669"/>
    <property type="project" value="InterPro"/>
</dbReference>
<comment type="caution">
    <text evidence="8">The sequence shown here is derived from an EMBL/GenBank/DDBJ whole genome shotgun (WGS) entry which is preliminary data.</text>
</comment>
<feature type="domain" description="Major facilitator superfamily (MFS) profile" evidence="7">
    <location>
        <begin position="1"/>
        <end position="124"/>
    </location>
</feature>
<gene>
    <name evidence="8" type="ORF">HUJ06_016435</name>
</gene>
<evidence type="ECO:0000256" key="1">
    <source>
        <dbReference type="ARBA" id="ARBA00004141"/>
    </source>
</evidence>